<protein>
    <submittedName>
        <fullName evidence="8">Putative P450 oxygenase</fullName>
    </submittedName>
</protein>
<dbReference type="InterPro" id="IPR001128">
    <property type="entry name" value="Cyt_P450"/>
</dbReference>
<dbReference type="PANTHER" id="PTHR46696">
    <property type="entry name" value="P450, PUTATIVE (EUROFUNG)-RELATED"/>
    <property type="match status" value="1"/>
</dbReference>
<evidence type="ECO:0000256" key="4">
    <source>
        <dbReference type="ARBA" id="ARBA00023002"/>
    </source>
</evidence>
<dbReference type="SUPFAM" id="SSF48264">
    <property type="entry name" value="Cytochrome P450"/>
    <property type="match status" value="1"/>
</dbReference>
<evidence type="ECO:0000256" key="7">
    <source>
        <dbReference type="RuleBase" id="RU000461"/>
    </source>
</evidence>
<dbReference type="PANTHER" id="PTHR46696:SF1">
    <property type="entry name" value="CYTOCHROME P450 YJIB-RELATED"/>
    <property type="match status" value="1"/>
</dbReference>
<evidence type="ECO:0000256" key="3">
    <source>
        <dbReference type="ARBA" id="ARBA00022723"/>
    </source>
</evidence>
<keyword evidence="5 7" id="KW-0408">Iron</keyword>
<comment type="similarity">
    <text evidence="1 7">Belongs to the cytochrome P450 family.</text>
</comment>
<organism evidence="8">
    <name type="scientific">Streptomyces antibioticus</name>
    <dbReference type="NCBI Taxonomy" id="1890"/>
    <lineage>
        <taxon>Bacteria</taxon>
        <taxon>Bacillati</taxon>
        <taxon>Actinomycetota</taxon>
        <taxon>Actinomycetes</taxon>
        <taxon>Kitasatosporales</taxon>
        <taxon>Streptomycetaceae</taxon>
        <taxon>Streptomyces</taxon>
    </lineage>
</organism>
<dbReference type="GO" id="GO:0020037">
    <property type="term" value="F:heme binding"/>
    <property type="evidence" value="ECO:0007669"/>
    <property type="project" value="InterPro"/>
</dbReference>
<reference evidence="8" key="1">
    <citation type="journal article" date="2002" name="Antimicrob. Agents Chemother.">
        <title>Biosynthetic gene cluster of simocyclinone, a natural multihybrid antibiotic.</title>
        <authorList>
            <person name="Trefzer A."/>
            <person name="Pelzer S."/>
            <person name="Schimana J."/>
            <person name="Stockert S."/>
            <person name="Bihlmaier C."/>
            <person name="Fiedler H.P."/>
            <person name="Welzel K."/>
            <person name="Vente A."/>
            <person name="Bechthold A."/>
        </authorList>
    </citation>
    <scope>NUCLEOTIDE SEQUENCE</scope>
    <source>
        <strain evidence="8">Tue6040</strain>
    </source>
</reference>
<dbReference type="InterPro" id="IPR036396">
    <property type="entry name" value="Cyt_P450_sf"/>
</dbReference>
<accession>G9VYV8</accession>
<evidence type="ECO:0000256" key="5">
    <source>
        <dbReference type="ARBA" id="ARBA00023004"/>
    </source>
</evidence>
<evidence type="ECO:0000313" key="8">
    <source>
        <dbReference type="EMBL" id="AEU17896.1"/>
    </source>
</evidence>
<dbReference type="GO" id="GO:0016705">
    <property type="term" value="F:oxidoreductase activity, acting on paired donors, with incorporation or reduction of molecular oxygen"/>
    <property type="evidence" value="ECO:0007669"/>
    <property type="project" value="InterPro"/>
</dbReference>
<dbReference type="AlphaFoldDB" id="G9VYV8"/>
<dbReference type="GO" id="GO:0005506">
    <property type="term" value="F:iron ion binding"/>
    <property type="evidence" value="ECO:0007669"/>
    <property type="project" value="InterPro"/>
</dbReference>
<keyword evidence="6 7" id="KW-0503">Monooxygenase</keyword>
<dbReference type="InterPro" id="IPR017972">
    <property type="entry name" value="Cyt_P450_CS"/>
</dbReference>
<dbReference type="GO" id="GO:0004497">
    <property type="term" value="F:monooxygenase activity"/>
    <property type="evidence" value="ECO:0007669"/>
    <property type="project" value="UniProtKB-KW"/>
</dbReference>
<reference evidence="8" key="2">
    <citation type="submission" date="2011-11" db="EMBL/GenBank/DDBJ databases">
        <title>The simocyclinone biosynthetic gene cluster isolated from Streptomyces antibioticus Tue6040.</title>
        <authorList>
            <person name="Trefzer A."/>
            <person name="Bechthold A."/>
        </authorList>
    </citation>
    <scope>NUCLEOTIDE SEQUENCE</scope>
    <source>
        <strain evidence="8">Tue6040</strain>
    </source>
</reference>
<evidence type="ECO:0000256" key="6">
    <source>
        <dbReference type="ARBA" id="ARBA00023033"/>
    </source>
</evidence>
<evidence type="ECO:0000256" key="2">
    <source>
        <dbReference type="ARBA" id="ARBA00022617"/>
    </source>
</evidence>
<dbReference type="FunFam" id="1.10.630.10:FF:000018">
    <property type="entry name" value="Cytochrome P450 monooxygenase"/>
    <property type="match status" value="1"/>
</dbReference>
<dbReference type="Pfam" id="PF00067">
    <property type="entry name" value="p450"/>
    <property type="match status" value="2"/>
</dbReference>
<dbReference type="CDD" id="cd20625">
    <property type="entry name" value="CYP164-like"/>
    <property type="match status" value="1"/>
</dbReference>
<proteinExistence type="inferred from homology"/>
<dbReference type="InterPro" id="IPR002397">
    <property type="entry name" value="Cyt_P450_B"/>
</dbReference>
<keyword evidence="4 7" id="KW-0560">Oxidoreductase</keyword>
<keyword evidence="3 7" id="KW-0479">Metal-binding</keyword>
<name>G9VYV8_STRAT</name>
<dbReference type="Gene3D" id="1.10.630.10">
    <property type="entry name" value="Cytochrome P450"/>
    <property type="match status" value="1"/>
</dbReference>
<dbReference type="PRINTS" id="PR00359">
    <property type="entry name" value="BP450"/>
</dbReference>
<dbReference type="PROSITE" id="PS00086">
    <property type="entry name" value="CYTOCHROME_P450"/>
    <property type="match status" value="1"/>
</dbReference>
<evidence type="ECO:0000256" key="1">
    <source>
        <dbReference type="ARBA" id="ARBA00010617"/>
    </source>
</evidence>
<dbReference type="EMBL" id="AF324838">
    <property type="protein sequence ID" value="AEU17896.1"/>
    <property type="molecule type" value="Genomic_DNA"/>
</dbReference>
<sequence>MSQAQSNGPLHANPLYALLDPAALRDPYPVLARIREASPVVVDDGMLIVGDYKTCLDLLRSPVMGSETLASDRLKAALPADYREQINVIDSIFFLDPPDHTRQRRLISKAFTPRITAKYEPWIQSIVDGLFSGFAEKGSFDAVRDLATRLSMGTICELMDIPSGDMAMLRKWSDDLALATEVPLLAALGSSEMFSTDELAGFGRTAVSIHAYFADLIHKRRKKPGDDLITSLLQTEDQGQTLARHEVTNVLLNLFIAAHVSVTNLISNGILALWRNPDQLELLRNDPSIAPLLVEEVLRYDAPVQLAARLALAPTQVGGVDVEPGTFVVLLLAAANRDEAEYPQADRFLGSRRTKGIGLAFGAGPHYCIGASLAKLEAEIALKAVAGLTDFAVDEESLAYRRHVVVRGMQSMTVNFRP</sequence>
<keyword evidence="2 7" id="KW-0349">Heme</keyword>
<gene>
    <name evidence="8" type="primary">simA13</name>
</gene>